<dbReference type="Proteomes" id="UP001595528">
    <property type="component" value="Unassembled WGS sequence"/>
</dbReference>
<proteinExistence type="predicted"/>
<keyword evidence="1" id="KW-0051">Antiviral defense</keyword>
<evidence type="ECO:0000313" key="2">
    <source>
        <dbReference type="EMBL" id="MFC3230362.1"/>
    </source>
</evidence>
<gene>
    <name evidence="2" type="ORF">ACFOGJ_24145</name>
</gene>
<dbReference type="EMBL" id="JBHRTR010000044">
    <property type="protein sequence ID" value="MFC3230362.1"/>
    <property type="molecule type" value="Genomic_DNA"/>
</dbReference>
<keyword evidence="3" id="KW-1185">Reference proteome</keyword>
<name>A0ABV7L6Y4_9PROT</name>
<evidence type="ECO:0000313" key="3">
    <source>
        <dbReference type="Proteomes" id="UP001595528"/>
    </source>
</evidence>
<dbReference type="CDD" id="cd05400">
    <property type="entry name" value="NT_2-5OAS_ClassI-CCAase"/>
    <property type="match status" value="1"/>
</dbReference>
<accession>A0ABV7L6Y4</accession>
<dbReference type="RefSeq" id="WP_379905467.1">
    <property type="nucleotide sequence ID" value="NZ_JBHRTR010000044.1"/>
</dbReference>
<protein>
    <submittedName>
        <fullName evidence="2">Nucleotidyltransferase</fullName>
    </submittedName>
</protein>
<dbReference type="InterPro" id="IPR006116">
    <property type="entry name" value="NT_2-5OAS_ClassI-CCAase"/>
</dbReference>
<comment type="caution">
    <text evidence="2">The sequence shown here is derived from an EMBL/GenBank/DDBJ whole genome shotgun (WGS) entry which is preliminary data.</text>
</comment>
<organism evidence="2 3">
    <name type="scientific">Marinibaculum pumilum</name>
    <dbReference type="NCBI Taxonomy" id="1766165"/>
    <lineage>
        <taxon>Bacteria</taxon>
        <taxon>Pseudomonadati</taxon>
        <taxon>Pseudomonadota</taxon>
        <taxon>Alphaproteobacteria</taxon>
        <taxon>Rhodospirillales</taxon>
        <taxon>Rhodospirillaceae</taxon>
        <taxon>Marinibaculum</taxon>
    </lineage>
</organism>
<evidence type="ECO:0000256" key="1">
    <source>
        <dbReference type="ARBA" id="ARBA00023118"/>
    </source>
</evidence>
<sequence length="417" mass="46434">MLEYGVMRRPPLSEPADMLLADVAIRIQLSPTDYGKAEQHYQALADWIDRPGSPLEGLVELVYAQGSMAIGATIASRLTTDEFDADAIAQLSLSPDVAPATALDLLYESIRGEPGSRYYDKTERQSRCTTVCYPDMHVDLTPMVRLWHRSERTGHLFHSKPEEARHFDRTLIANPYGFAEWFKAATPLDHDFAVAFSERARGLEQVVAAESEELPGQTHVSQKSKAVIVLQLLKRWRNVRYDQRQGRRPPSVLLAKLVAEAANKTGSLSEELLHQAQAMLAEFWRWHVHGSLIQVENPACPNDDILTDRWPGTLAAQGQFIDDLEDLVVKTERLVAGCPLHEMREILADLFGEFPAQQAVAAFNDRTGAEIRQGHSQHGAGGRLVLPATGLFTSTGVASSHATPRHTFFGGNWRRRS</sequence>
<reference evidence="3" key="1">
    <citation type="journal article" date="2019" name="Int. J. Syst. Evol. Microbiol.">
        <title>The Global Catalogue of Microorganisms (GCM) 10K type strain sequencing project: providing services to taxonomists for standard genome sequencing and annotation.</title>
        <authorList>
            <consortium name="The Broad Institute Genomics Platform"/>
            <consortium name="The Broad Institute Genome Sequencing Center for Infectious Disease"/>
            <person name="Wu L."/>
            <person name="Ma J."/>
        </authorList>
    </citation>
    <scope>NUCLEOTIDE SEQUENCE [LARGE SCALE GENOMIC DNA]</scope>
    <source>
        <strain evidence="3">KCTC 42964</strain>
    </source>
</reference>
<dbReference type="Pfam" id="PF18144">
    <property type="entry name" value="SMODS"/>
    <property type="match status" value="1"/>
</dbReference>